<keyword evidence="3" id="KW-1185">Reference proteome</keyword>
<dbReference type="AlphaFoldDB" id="A0A5C6Z1R2"/>
<evidence type="ECO:0000313" key="2">
    <source>
        <dbReference type="EMBL" id="TXD73927.1"/>
    </source>
</evidence>
<evidence type="ECO:0000313" key="3">
    <source>
        <dbReference type="Proteomes" id="UP000321497"/>
    </source>
</evidence>
<feature type="domain" description="Helix-turn-helix" evidence="1">
    <location>
        <begin position="40"/>
        <end position="84"/>
    </location>
</feature>
<dbReference type="Pfam" id="PF12728">
    <property type="entry name" value="HTH_17"/>
    <property type="match status" value="1"/>
</dbReference>
<dbReference type="RefSeq" id="WP_111843447.1">
    <property type="nucleotide sequence ID" value="NZ_UEGI01000002.1"/>
</dbReference>
<accession>A0A5C6Z1R2</accession>
<dbReference type="SUPFAM" id="SSF46955">
    <property type="entry name" value="Putative DNA-binding domain"/>
    <property type="match status" value="1"/>
</dbReference>
<proteinExistence type="predicted"/>
<evidence type="ECO:0000259" key="1">
    <source>
        <dbReference type="Pfam" id="PF12728"/>
    </source>
</evidence>
<organism evidence="2 3">
    <name type="scientific">Aequorivita antarctica</name>
    <dbReference type="NCBI Taxonomy" id="153266"/>
    <lineage>
        <taxon>Bacteria</taxon>
        <taxon>Pseudomonadati</taxon>
        <taxon>Bacteroidota</taxon>
        <taxon>Flavobacteriia</taxon>
        <taxon>Flavobacteriales</taxon>
        <taxon>Flavobacteriaceae</taxon>
        <taxon>Aequorivita</taxon>
    </lineage>
</organism>
<dbReference type="InterPro" id="IPR009061">
    <property type="entry name" value="DNA-bd_dom_put_sf"/>
</dbReference>
<dbReference type="EMBL" id="VORT01000003">
    <property type="protein sequence ID" value="TXD73927.1"/>
    <property type="molecule type" value="Genomic_DNA"/>
</dbReference>
<name>A0A5C6Z1R2_9FLAO</name>
<reference evidence="2 3" key="1">
    <citation type="submission" date="2019-08" db="EMBL/GenBank/DDBJ databases">
        <title>Genome of Aequorivita antarctica SW49 (type strain).</title>
        <authorList>
            <person name="Bowman J.P."/>
        </authorList>
    </citation>
    <scope>NUCLEOTIDE SEQUENCE [LARGE SCALE GENOMIC DNA]</scope>
    <source>
        <strain evidence="2 3">SW49</strain>
    </source>
</reference>
<sequence length="91" mass="10737">MKNIYLEGSSEEEFMAKLCQKFREILTEKNETPVIDKVELLSRKETAKFLNITLVTLHNWTKSKLIKPYYKGRRVYYKKCEIVASLTSIES</sequence>
<dbReference type="OrthoDB" id="1097811at2"/>
<dbReference type="InterPro" id="IPR041657">
    <property type="entry name" value="HTH_17"/>
</dbReference>
<comment type="caution">
    <text evidence="2">The sequence shown here is derived from an EMBL/GenBank/DDBJ whole genome shotgun (WGS) entry which is preliminary data.</text>
</comment>
<protein>
    <submittedName>
        <fullName evidence="2">Helix-turn-helix domain-containing protein</fullName>
    </submittedName>
</protein>
<gene>
    <name evidence="2" type="ORF">ESU54_05505</name>
</gene>
<dbReference type="Proteomes" id="UP000321497">
    <property type="component" value="Unassembled WGS sequence"/>
</dbReference>